<reference evidence="2 3" key="1">
    <citation type="journal article" date="2012" name="J. Bacteriol.">
        <title>Complete genome sequence of strain 1860, a crenarchaeon of the genus pyrobaculum able to grow with various electron acceptors.</title>
        <authorList>
            <person name="Mardanov A.V."/>
            <person name="Gumerov V.M."/>
            <person name="Slobodkina G.B."/>
            <person name="Beletsky A.V."/>
            <person name="Bonch-Osmolovskaya E.A."/>
            <person name="Ravin N.V."/>
            <person name="Skryabin K.G."/>
        </authorList>
    </citation>
    <scope>NUCLEOTIDE SEQUENCE [LARGE SCALE GENOMIC DNA]</scope>
    <source>
        <strain evidence="2 3">1860</strain>
    </source>
</reference>
<dbReference type="STRING" id="1104324.P186_2227"/>
<dbReference type="HOGENOM" id="CLU_2613771_0_0_2"/>
<dbReference type="InterPro" id="IPR012318">
    <property type="entry name" value="HTH_CRP"/>
</dbReference>
<keyword evidence="3" id="KW-1185">Reference proteome</keyword>
<dbReference type="BioCyc" id="PSP1104324:GJSN-2178-MONOMER"/>
<name>G7VBC2_9CREN</name>
<dbReference type="Proteomes" id="UP000005867">
    <property type="component" value="Chromosome"/>
</dbReference>
<dbReference type="RefSeq" id="WP_014289444.1">
    <property type="nucleotide sequence ID" value="NC_016645.1"/>
</dbReference>
<dbReference type="InterPro" id="IPR036390">
    <property type="entry name" value="WH_DNA-bd_sf"/>
</dbReference>
<dbReference type="InterPro" id="IPR036388">
    <property type="entry name" value="WH-like_DNA-bd_sf"/>
</dbReference>
<dbReference type="GeneID" id="11593831"/>
<dbReference type="Gene3D" id="1.10.10.10">
    <property type="entry name" value="Winged helix-like DNA-binding domain superfamily/Winged helix DNA-binding domain"/>
    <property type="match status" value="1"/>
</dbReference>
<dbReference type="KEGG" id="pyr:P186_2227"/>
<evidence type="ECO:0000313" key="3">
    <source>
        <dbReference type="Proteomes" id="UP000005867"/>
    </source>
</evidence>
<sequence>MRDFATQRLAEQIINLLREYGELSSADIAKMLGVNRRSVAAVLARLRREGVVEYLGYCFGGNRCNTRWKLKMN</sequence>
<feature type="domain" description="HTH crp-type" evidence="1">
    <location>
        <begin position="7"/>
        <end position="53"/>
    </location>
</feature>
<evidence type="ECO:0000259" key="1">
    <source>
        <dbReference type="Pfam" id="PF13545"/>
    </source>
</evidence>
<dbReference type="GO" id="GO:0003677">
    <property type="term" value="F:DNA binding"/>
    <property type="evidence" value="ECO:0007669"/>
    <property type="project" value="InterPro"/>
</dbReference>
<dbReference type="AlphaFoldDB" id="G7VBC2"/>
<gene>
    <name evidence="2" type="ORF">P186_2227</name>
</gene>
<dbReference type="Pfam" id="PF13545">
    <property type="entry name" value="HTH_Crp_2"/>
    <property type="match status" value="1"/>
</dbReference>
<proteinExistence type="predicted"/>
<dbReference type="GO" id="GO:0006355">
    <property type="term" value="P:regulation of DNA-templated transcription"/>
    <property type="evidence" value="ECO:0007669"/>
    <property type="project" value="InterPro"/>
</dbReference>
<dbReference type="eggNOG" id="arCOG05450">
    <property type="taxonomic scope" value="Archaea"/>
</dbReference>
<dbReference type="EMBL" id="CP003098">
    <property type="protein sequence ID" value="AET33619.1"/>
    <property type="molecule type" value="Genomic_DNA"/>
</dbReference>
<dbReference type="SUPFAM" id="SSF46785">
    <property type="entry name" value="Winged helix' DNA-binding domain"/>
    <property type="match status" value="1"/>
</dbReference>
<dbReference type="OrthoDB" id="24401at2157"/>
<evidence type="ECO:0000313" key="2">
    <source>
        <dbReference type="EMBL" id="AET33619.1"/>
    </source>
</evidence>
<protein>
    <submittedName>
        <fullName evidence="2">Transcriptional regulatory protein, conjectural</fullName>
    </submittedName>
</protein>
<accession>G7VBC2</accession>
<organism evidence="2 3">
    <name type="scientific">Pyrobaculum ferrireducens</name>
    <dbReference type="NCBI Taxonomy" id="1104324"/>
    <lineage>
        <taxon>Archaea</taxon>
        <taxon>Thermoproteota</taxon>
        <taxon>Thermoprotei</taxon>
        <taxon>Thermoproteales</taxon>
        <taxon>Thermoproteaceae</taxon>
        <taxon>Pyrobaculum</taxon>
    </lineage>
</organism>